<organism evidence="10 11">
    <name type="scientific">Dinoponera quadriceps</name>
    <name type="common">South American ant</name>
    <dbReference type="NCBI Taxonomy" id="609295"/>
    <lineage>
        <taxon>Eukaryota</taxon>
        <taxon>Metazoa</taxon>
        <taxon>Ecdysozoa</taxon>
        <taxon>Arthropoda</taxon>
        <taxon>Hexapoda</taxon>
        <taxon>Insecta</taxon>
        <taxon>Pterygota</taxon>
        <taxon>Neoptera</taxon>
        <taxon>Endopterygota</taxon>
        <taxon>Hymenoptera</taxon>
        <taxon>Apocrita</taxon>
        <taxon>Aculeata</taxon>
        <taxon>Formicoidea</taxon>
        <taxon>Formicidae</taxon>
        <taxon>Ponerinae</taxon>
        <taxon>Ponerini</taxon>
        <taxon>Dinoponera</taxon>
    </lineage>
</organism>
<evidence type="ECO:0000256" key="3">
    <source>
        <dbReference type="ARBA" id="ARBA00007204"/>
    </source>
</evidence>
<comment type="similarity">
    <text evidence="3">Belongs to the cytochrome c oxidase subunit 6c family.</text>
</comment>
<proteinExistence type="inferred from homology"/>
<keyword evidence="6 9" id="KW-1133">Transmembrane helix</keyword>
<gene>
    <name evidence="11" type="primary">LOC106741711</name>
</gene>
<dbReference type="PANTHER" id="PTHR48416">
    <property type="entry name" value="CYTOCHROME C OXIDASE SUBUNIT 6C"/>
    <property type="match status" value="1"/>
</dbReference>
<keyword evidence="4 9" id="KW-0812">Transmembrane</keyword>
<evidence type="ECO:0000256" key="9">
    <source>
        <dbReference type="SAM" id="Phobius"/>
    </source>
</evidence>
<dbReference type="GO" id="GO:0005743">
    <property type="term" value="C:mitochondrial inner membrane"/>
    <property type="evidence" value="ECO:0007669"/>
    <property type="project" value="UniProtKB-SubCell"/>
</dbReference>
<dbReference type="InterPro" id="IPR037169">
    <property type="entry name" value="Cytochrome_c_oxidase_VIc_sf"/>
</dbReference>
<dbReference type="RefSeq" id="XP_014469465.1">
    <property type="nucleotide sequence ID" value="XM_014613979.1"/>
</dbReference>
<protein>
    <submittedName>
        <fullName evidence="11">Cytochrome c oxidase subunit 6C isoform X1</fullName>
    </submittedName>
</protein>
<evidence type="ECO:0000256" key="5">
    <source>
        <dbReference type="ARBA" id="ARBA00022792"/>
    </source>
</evidence>
<keyword evidence="7" id="KW-0496">Mitochondrion</keyword>
<comment type="pathway">
    <text evidence="2">Energy metabolism; oxidative phosphorylation.</text>
</comment>
<keyword evidence="10" id="KW-1185">Reference proteome</keyword>
<accession>A0A6P3WTS0</accession>
<dbReference type="Pfam" id="PF02937">
    <property type="entry name" value="COX6C"/>
    <property type="match status" value="1"/>
</dbReference>
<evidence type="ECO:0000256" key="2">
    <source>
        <dbReference type="ARBA" id="ARBA00004673"/>
    </source>
</evidence>
<sequence length="91" mass="10259">MLCAFIPKINKSDKQMSAAKPQLRGLLTSQIKKNFIGMTIVSFTAAGAYSILVAEPRKQRYADFYKTYDAEKQLKIMNEAGFMQSYVPGKK</sequence>
<dbReference type="GeneID" id="106741711"/>
<dbReference type="Proteomes" id="UP000515204">
    <property type="component" value="Unplaced"/>
</dbReference>
<evidence type="ECO:0000256" key="8">
    <source>
        <dbReference type="ARBA" id="ARBA00023136"/>
    </source>
</evidence>
<dbReference type="AlphaFoldDB" id="A0A6P3WTS0"/>
<dbReference type="InterPro" id="IPR034884">
    <property type="entry name" value="Cytochrome_c_oxidase_VIc/VIIs"/>
</dbReference>
<evidence type="ECO:0000256" key="6">
    <source>
        <dbReference type="ARBA" id="ARBA00022989"/>
    </source>
</evidence>
<dbReference type="PANTHER" id="PTHR48416:SF1">
    <property type="entry name" value="CYTOCHROME C OXIDASE SUBUNIT 6C"/>
    <property type="match status" value="1"/>
</dbReference>
<dbReference type="SUPFAM" id="SSF81415">
    <property type="entry name" value="Mitochondrial cytochrome c oxidase subunit VIc"/>
    <property type="match status" value="1"/>
</dbReference>
<dbReference type="OrthoDB" id="10051322at2759"/>
<keyword evidence="8 9" id="KW-0472">Membrane</keyword>
<evidence type="ECO:0000313" key="11">
    <source>
        <dbReference type="RefSeq" id="XP_014469465.1"/>
    </source>
</evidence>
<dbReference type="Gene3D" id="4.10.93.10">
    <property type="entry name" value="Mitochondrial cytochrome c oxidase subunit VIc/VIIs"/>
    <property type="match status" value="1"/>
</dbReference>
<evidence type="ECO:0000256" key="7">
    <source>
        <dbReference type="ARBA" id="ARBA00023128"/>
    </source>
</evidence>
<feature type="transmembrane region" description="Helical" evidence="9">
    <location>
        <begin position="35"/>
        <end position="54"/>
    </location>
</feature>
<dbReference type="KEGG" id="dqu:106741711"/>
<keyword evidence="5" id="KW-0999">Mitochondrion inner membrane</keyword>
<comment type="subcellular location">
    <subcellularLocation>
        <location evidence="1">Mitochondrion inner membrane</location>
        <topology evidence="1">Single-pass membrane protein</topology>
    </subcellularLocation>
</comment>
<evidence type="ECO:0000313" key="10">
    <source>
        <dbReference type="Proteomes" id="UP000515204"/>
    </source>
</evidence>
<dbReference type="InterPro" id="IPR051389">
    <property type="entry name" value="Cytochrome_c_oxidase_VIc"/>
</dbReference>
<dbReference type="CTD" id="1345"/>
<reference evidence="11" key="1">
    <citation type="submission" date="2025-08" db="UniProtKB">
        <authorList>
            <consortium name="RefSeq"/>
        </authorList>
    </citation>
    <scope>IDENTIFICATION</scope>
</reference>
<evidence type="ECO:0000256" key="1">
    <source>
        <dbReference type="ARBA" id="ARBA00004434"/>
    </source>
</evidence>
<evidence type="ECO:0000256" key="4">
    <source>
        <dbReference type="ARBA" id="ARBA00022692"/>
    </source>
</evidence>
<name>A0A6P3WTS0_DINQU</name>